<evidence type="ECO:0000313" key="3">
    <source>
        <dbReference type="Proteomes" id="UP000236316"/>
    </source>
</evidence>
<name>A0A2I2L5T8_9VIRU</name>
<evidence type="ECO:0000313" key="2">
    <source>
        <dbReference type="EMBL" id="SNW62819.1"/>
    </source>
</evidence>
<dbReference type="RefSeq" id="YP_009449121.1">
    <property type="nucleotide sequence ID" value="NC_036594.1"/>
</dbReference>
<keyword evidence="3" id="KW-1185">Reference proteome</keyword>
<keyword evidence="1" id="KW-0472">Membrane</keyword>
<gene>
    <name evidence="2" type="ORF">ORPV_915</name>
</gene>
<accession>A0A2I2L5T8</accession>
<reference evidence="2" key="1">
    <citation type="submission" date="2017-08" db="EMBL/GenBank/DDBJ databases">
        <authorList>
            <consortium name="Urmite Genomes"/>
        </authorList>
    </citation>
    <scope>NUCLEOTIDE SEQUENCE [LARGE SCALE GENOMIC DNA]</scope>
    <source>
        <strain evidence="2">IHUMI-LCC2</strain>
    </source>
</reference>
<keyword evidence="1" id="KW-0812">Transmembrane</keyword>
<feature type="transmembrane region" description="Helical" evidence="1">
    <location>
        <begin position="7"/>
        <end position="27"/>
    </location>
</feature>
<feature type="transmembrane region" description="Helical" evidence="1">
    <location>
        <begin position="39"/>
        <end position="61"/>
    </location>
</feature>
<evidence type="ECO:0000256" key="1">
    <source>
        <dbReference type="SAM" id="Phobius"/>
    </source>
</evidence>
<proteinExistence type="predicted"/>
<dbReference type="KEGG" id="vg:35382756"/>
<organism evidence="2">
    <name type="scientific">Orpheovirus IHUMI-LCC2</name>
    <dbReference type="NCBI Taxonomy" id="2023057"/>
    <lineage>
        <taxon>Viruses</taxon>
        <taxon>Varidnaviria</taxon>
        <taxon>Bamfordvirae</taxon>
        <taxon>Nucleocytoviricota</taxon>
        <taxon>Megaviricetes</taxon>
        <taxon>Pimascovirales</taxon>
        <taxon>Ocovirineae</taxon>
        <taxon>Orpheoviridae</taxon>
        <taxon>Alphaorpheovirus</taxon>
        <taxon>Alphaorpheovirus massiliense</taxon>
    </lineage>
</organism>
<sequence length="184" mass="18929">MSTISTVSLIIGVAGLSLFIGVGAYIIYLLTQSLPIPTWAWILLIIGFLFALIGFILYFVYRNRVIVPVVNPTPVIAQQPLVTTAPQAFTLPTPSPQVINTVAPLCVKWTPSVESCGAPVPISSCAGGTCPFTAGASTAVPVNAVATTVNPFTGGIGTVTSVPNAAYATVPAGAIVTNTAPRVF</sequence>
<dbReference type="Proteomes" id="UP000236316">
    <property type="component" value="Segment"/>
</dbReference>
<dbReference type="GeneID" id="35382756"/>
<keyword evidence="1" id="KW-1133">Transmembrane helix</keyword>
<protein>
    <submittedName>
        <fullName evidence="2">MSEP-CTERM domain containing protein</fullName>
    </submittedName>
</protein>
<dbReference type="EMBL" id="LT906555">
    <property type="protein sequence ID" value="SNW62819.1"/>
    <property type="molecule type" value="Genomic_DNA"/>
</dbReference>